<gene>
    <name evidence="1" type="ORF">MPPM_2597</name>
</gene>
<dbReference type="Proteomes" id="UP000218288">
    <property type="component" value="Chromosome"/>
</dbReference>
<dbReference type="RefSeq" id="WP_096485399.1">
    <property type="nucleotide sequence ID" value="NZ_AP014809.1"/>
</dbReference>
<reference evidence="1 2" key="1">
    <citation type="journal article" date="2016" name="Genome Announc.">
        <title>Complete Genome Sequence of Methylobacterium populi P-1M, Isolated from Pink-Pigmented Household Biofilm.</title>
        <authorList>
            <person name="Morohoshi T."/>
            <person name="Ikeda T."/>
        </authorList>
    </citation>
    <scope>NUCLEOTIDE SEQUENCE [LARGE SCALE GENOMIC DNA]</scope>
    <source>
        <strain evidence="1 2">P-1M</strain>
    </source>
</reference>
<dbReference type="AlphaFoldDB" id="A0A169R2F2"/>
<organism evidence="1 2">
    <name type="scientific">Methylorubrum populi</name>
    <dbReference type="NCBI Taxonomy" id="223967"/>
    <lineage>
        <taxon>Bacteria</taxon>
        <taxon>Pseudomonadati</taxon>
        <taxon>Pseudomonadota</taxon>
        <taxon>Alphaproteobacteria</taxon>
        <taxon>Hyphomicrobiales</taxon>
        <taxon>Methylobacteriaceae</taxon>
        <taxon>Methylorubrum</taxon>
    </lineage>
</organism>
<sequence length="103" mass="10262">MSAAPTVADTGTPLSVIIQAERDSARTFGLAAGLLIGGASQAEGALRTLASGIGLIEQAARDGTDPATVAAYAARLEREAAALLGRLVAVRVNATTADSREAA</sequence>
<protein>
    <submittedName>
        <fullName evidence="1">Uncharacterized protein</fullName>
    </submittedName>
</protein>
<evidence type="ECO:0000313" key="1">
    <source>
        <dbReference type="EMBL" id="BAU91202.1"/>
    </source>
</evidence>
<dbReference type="EMBL" id="AP014809">
    <property type="protein sequence ID" value="BAU91202.1"/>
    <property type="molecule type" value="Genomic_DNA"/>
</dbReference>
<name>A0A169R2F2_9HYPH</name>
<accession>A0A169R2F2</accession>
<proteinExistence type="predicted"/>
<evidence type="ECO:0000313" key="2">
    <source>
        <dbReference type="Proteomes" id="UP000218288"/>
    </source>
</evidence>